<accession>A0A4S4KFW0</accession>
<name>A0A4S4KFW0_9APHY</name>
<dbReference type="Pfam" id="PF13460">
    <property type="entry name" value="NAD_binding_10"/>
    <property type="match status" value="1"/>
</dbReference>
<evidence type="ECO:0000256" key="2">
    <source>
        <dbReference type="ARBA" id="ARBA00006617"/>
    </source>
</evidence>
<dbReference type="SUPFAM" id="SSF51735">
    <property type="entry name" value="NAD(P)-binding Rossmann-fold domains"/>
    <property type="match status" value="1"/>
</dbReference>
<dbReference type="EMBL" id="SGPJ01000191">
    <property type="protein sequence ID" value="THG97068.1"/>
    <property type="molecule type" value="Genomic_DNA"/>
</dbReference>
<comment type="similarity">
    <text evidence="2">Belongs to the FMP52 family.</text>
</comment>
<evidence type="ECO:0000256" key="1">
    <source>
        <dbReference type="ARBA" id="ARBA00004450"/>
    </source>
</evidence>
<evidence type="ECO:0000313" key="5">
    <source>
        <dbReference type="Proteomes" id="UP000309038"/>
    </source>
</evidence>
<dbReference type="GO" id="GO:0005741">
    <property type="term" value="C:mitochondrial outer membrane"/>
    <property type="evidence" value="ECO:0007669"/>
    <property type="project" value="UniProtKB-SubCell"/>
</dbReference>
<proteinExistence type="inferred from homology"/>
<dbReference type="InterPro" id="IPR036291">
    <property type="entry name" value="NAD(P)-bd_dom_sf"/>
</dbReference>
<evidence type="ECO:0000313" key="4">
    <source>
        <dbReference type="EMBL" id="THG97068.1"/>
    </source>
</evidence>
<keyword evidence="5" id="KW-1185">Reference proteome</keyword>
<dbReference type="PANTHER" id="PTHR14097:SF7">
    <property type="entry name" value="OXIDOREDUCTASE HTATIP2"/>
    <property type="match status" value="1"/>
</dbReference>
<protein>
    <recommendedName>
        <fullName evidence="3">NAD(P)-binding domain-containing protein</fullName>
    </recommendedName>
</protein>
<gene>
    <name evidence="4" type="ORF">EW026_g4863</name>
</gene>
<comment type="subcellular location">
    <subcellularLocation>
        <location evidence="1">Mitochondrion outer membrane</location>
        <topology evidence="1">Peripheral membrane protein</topology>
    </subcellularLocation>
</comment>
<reference evidence="4 5" key="1">
    <citation type="submission" date="2019-02" db="EMBL/GenBank/DDBJ databases">
        <title>Genome sequencing of the rare red list fungi Phlebia centrifuga.</title>
        <authorList>
            <person name="Buettner E."/>
            <person name="Kellner H."/>
        </authorList>
    </citation>
    <scope>NUCLEOTIDE SEQUENCE [LARGE SCALE GENOMIC DNA]</scope>
    <source>
        <strain evidence="4 5">DSM 108282</strain>
    </source>
</reference>
<dbReference type="PANTHER" id="PTHR14097">
    <property type="entry name" value="OXIDOREDUCTASE HTATIP2"/>
    <property type="match status" value="1"/>
</dbReference>
<sequence>MSGQSALILGATGATGKHLLKELISSSHFTKVGEYGRRVTPQSQIPATNKLEQKVIDFEAIDRTAFRDDRWDVIFITLGTTRGNAGSAAAFEKIDREYVLNAARAAKSDDPSHEQRVIYLSSGGANSSSHFLYPKSKGLTEEGLASLGYELIAFRPGFLAQAEREGASRPAEIILGPVVSMLGLVWSGAQIPVAQLAKSMRIAGELGSSGIPENLKTPISKNGAVYTVIDNNPAVKLASSITQ</sequence>
<dbReference type="Proteomes" id="UP000309038">
    <property type="component" value="Unassembled WGS sequence"/>
</dbReference>
<dbReference type="AlphaFoldDB" id="A0A4S4KFW0"/>
<dbReference type="GO" id="GO:0051170">
    <property type="term" value="P:import into nucleus"/>
    <property type="evidence" value="ECO:0007669"/>
    <property type="project" value="TreeGrafter"/>
</dbReference>
<comment type="caution">
    <text evidence="4">The sequence shown here is derived from an EMBL/GenBank/DDBJ whole genome shotgun (WGS) entry which is preliminary data.</text>
</comment>
<dbReference type="InterPro" id="IPR016040">
    <property type="entry name" value="NAD(P)-bd_dom"/>
</dbReference>
<organism evidence="4 5">
    <name type="scientific">Hermanssonia centrifuga</name>
    <dbReference type="NCBI Taxonomy" id="98765"/>
    <lineage>
        <taxon>Eukaryota</taxon>
        <taxon>Fungi</taxon>
        <taxon>Dikarya</taxon>
        <taxon>Basidiomycota</taxon>
        <taxon>Agaricomycotina</taxon>
        <taxon>Agaricomycetes</taxon>
        <taxon>Polyporales</taxon>
        <taxon>Meruliaceae</taxon>
        <taxon>Hermanssonia</taxon>
    </lineage>
</organism>
<feature type="domain" description="NAD(P)-binding" evidence="3">
    <location>
        <begin position="10"/>
        <end position="146"/>
    </location>
</feature>
<dbReference type="Gene3D" id="3.40.50.720">
    <property type="entry name" value="NAD(P)-binding Rossmann-like Domain"/>
    <property type="match status" value="1"/>
</dbReference>
<evidence type="ECO:0000259" key="3">
    <source>
        <dbReference type="Pfam" id="PF13460"/>
    </source>
</evidence>